<dbReference type="EC" id="2.7.11.1" evidence="1"/>
<sequence length="567" mass="59153">MSENDRLIAGRYRLEEQIGSGGMGVVWRGVDERLHRPVAVKRLLLPAYLTGTQAEEAKLRAMRESRIAARIQHPHVIATYDVVEDDGHPCLVMEYLPSRSLSEVLEERGSLPAAEVASIGRQAASALASAHAAGVVHRDIKPGNVLLGDNGVVKIADFGIARAVGDVTVTATGLISGTPAYLAPEVAKGEDATFASDVFSLGSTLYAAVEGGPPFGRSENPIALLHQVASAQVAPPRRAPRPLADVLQRVLRADPRHRPPAGAVARELAAVSARLSGTPAQGEDADTTRRFDTPVAVPGADATGASRPAPSEPASGAGASGAVGAGAAAGAGLSDFSPRTPSTPFPPEDSEPAAAGPGGAGGDSRRRRFGAIVAAVVAVVLIAGLGVAFVLDRRDKPDAGPVTGATTDPATPRSTPTPTSKSPSPTPTTKSPTPTPTPTTKSPSPTPKPTPTKTRKSPSPKPTKKEPRQSQGEAVSSYYSMLPENTSGGWSQLTPRYQRRAGGYDGYQRFWARMSDVSASDVSTSGNVVRARITYHLKSGGTDRERRSFTMVKRNGRWLIDESSVIG</sequence>
<evidence type="ECO:0000256" key="5">
    <source>
        <dbReference type="ARBA" id="ARBA00022777"/>
    </source>
</evidence>
<evidence type="ECO:0000256" key="4">
    <source>
        <dbReference type="ARBA" id="ARBA00022741"/>
    </source>
</evidence>
<evidence type="ECO:0000313" key="12">
    <source>
        <dbReference type="Proteomes" id="UP000198983"/>
    </source>
</evidence>
<dbReference type="AlphaFoldDB" id="A0A1H1QGA6"/>
<dbReference type="CDD" id="cd14014">
    <property type="entry name" value="STKc_PknB_like"/>
    <property type="match status" value="1"/>
</dbReference>
<feature type="region of interest" description="Disordered" evidence="8">
    <location>
        <begin position="394"/>
        <end position="475"/>
    </location>
</feature>
<evidence type="ECO:0000256" key="7">
    <source>
        <dbReference type="PROSITE-ProRule" id="PRU10141"/>
    </source>
</evidence>
<keyword evidence="9" id="KW-0812">Transmembrane</keyword>
<dbReference type="PANTHER" id="PTHR43289">
    <property type="entry name" value="MITOGEN-ACTIVATED PROTEIN KINASE KINASE KINASE 20-RELATED"/>
    <property type="match status" value="1"/>
</dbReference>
<evidence type="ECO:0000256" key="9">
    <source>
        <dbReference type="SAM" id="Phobius"/>
    </source>
</evidence>
<dbReference type="SUPFAM" id="SSF56112">
    <property type="entry name" value="Protein kinase-like (PK-like)"/>
    <property type="match status" value="1"/>
</dbReference>
<evidence type="ECO:0000256" key="3">
    <source>
        <dbReference type="ARBA" id="ARBA00022679"/>
    </source>
</evidence>
<dbReference type="GO" id="GO:0004674">
    <property type="term" value="F:protein serine/threonine kinase activity"/>
    <property type="evidence" value="ECO:0007669"/>
    <property type="project" value="UniProtKB-KW"/>
</dbReference>
<organism evidence="11 12">
    <name type="scientific">Actinopolymorpha singaporensis</name>
    <dbReference type="NCBI Taxonomy" id="117157"/>
    <lineage>
        <taxon>Bacteria</taxon>
        <taxon>Bacillati</taxon>
        <taxon>Actinomycetota</taxon>
        <taxon>Actinomycetes</taxon>
        <taxon>Propionibacteriales</taxon>
        <taxon>Actinopolymorphaceae</taxon>
        <taxon>Actinopolymorpha</taxon>
    </lineage>
</organism>
<evidence type="ECO:0000259" key="10">
    <source>
        <dbReference type="PROSITE" id="PS50011"/>
    </source>
</evidence>
<feature type="compositionally biased region" description="Low complexity" evidence="8">
    <location>
        <begin position="411"/>
        <end position="443"/>
    </location>
</feature>
<name>A0A1H1QGA6_9ACTN</name>
<dbReference type="InterPro" id="IPR017441">
    <property type="entry name" value="Protein_kinase_ATP_BS"/>
</dbReference>
<dbReference type="PROSITE" id="PS50011">
    <property type="entry name" value="PROTEIN_KINASE_DOM"/>
    <property type="match status" value="1"/>
</dbReference>
<keyword evidence="3" id="KW-0808">Transferase</keyword>
<feature type="binding site" evidence="7">
    <location>
        <position position="41"/>
    </location>
    <ligand>
        <name>ATP</name>
        <dbReference type="ChEBI" id="CHEBI:30616"/>
    </ligand>
</feature>
<dbReference type="OrthoDB" id="9762169at2"/>
<feature type="compositionally biased region" description="Gly residues" evidence="8">
    <location>
        <begin position="318"/>
        <end position="329"/>
    </location>
</feature>
<dbReference type="EMBL" id="LT629732">
    <property type="protein sequence ID" value="SDS22414.1"/>
    <property type="molecule type" value="Genomic_DNA"/>
</dbReference>
<dbReference type="Proteomes" id="UP000198983">
    <property type="component" value="Chromosome I"/>
</dbReference>
<dbReference type="RefSeq" id="WP_092652612.1">
    <property type="nucleotide sequence ID" value="NZ_LT629732.1"/>
</dbReference>
<keyword evidence="4 7" id="KW-0547">Nucleotide-binding</keyword>
<dbReference type="Gene3D" id="1.10.510.10">
    <property type="entry name" value="Transferase(Phosphotransferase) domain 1"/>
    <property type="match status" value="1"/>
</dbReference>
<keyword evidence="9" id="KW-0472">Membrane</keyword>
<keyword evidence="6 7" id="KW-0067">ATP-binding</keyword>
<feature type="transmembrane region" description="Helical" evidence="9">
    <location>
        <begin position="369"/>
        <end position="391"/>
    </location>
</feature>
<evidence type="ECO:0000313" key="11">
    <source>
        <dbReference type="EMBL" id="SDS22414.1"/>
    </source>
</evidence>
<protein>
    <recommendedName>
        <fullName evidence="1">non-specific serine/threonine protein kinase</fullName>
        <ecNumber evidence="1">2.7.11.1</ecNumber>
    </recommendedName>
</protein>
<dbReference type="STRING" id="117157.SAMN04489717_2003"/>
<reference evidence="11 12" key="1">
    <citation type="submission" date="2016-10" db="EMBL/GenBank/DDBJ databases">
        <authorList>
            <person name="de Groot N.N."/>
        </authorList>
    </citation>
    <scope>NUCLEOTIDE SEQUENCE [LARGE SCALE GENOMIC DNA]</scope>
    <source>
        <strain evidence="11 12">DSM 22024</strain>
    </source>
</reference>
<keyword evidence="5 11" id="KW-0418">Kinase</keyword>
<feature type="compositionally biased region" description="Low complexity" evidence="8">
    <location>
        <begin position="330"/>
        <end position="340"/>
    </location>
</feature>
<evidence type="ECO:0000256" key="8">
    <source>
        <dbReference type="SAM" id="MobiDB-lite"/>
    </source>
</evidence>
<feature type="compositionally biased region" description="Low complexity" evidence="8">
    <location>
        <begin position="304"/>
        <end position="317"/>
    </location>
</feature>
<gene>
    <name evidence="11" type="ORF">SAMN04489717_2003</name>
</gene>
<dbReference type="PANTHER" id="PTHR43289:SF6">
    <property type="entry name" value="SERINE_THREONINE-PROTEIN KINASE NEKL-3"/>
    <property type="match status" value="1"/>
</dbReference>
<dbReference type="InterPro" id="IPR008271">
    <property type="entry name" value="Ser/Thr_kinase_AS"/>
</dbReference>
<accession>A0A1H1QGA6</accession>
<feature type="region of interest" description="Disordered" evidence="8">
    <location>
        <begin position="274"/>
        <end position="364"/>
    </location>
</feature>
<keyword evidence="2" id="KW-0723">Serine/threonine-protein kinase</keyword>
<dbReference type="GO" id="GO:0005524">
    <property type="term" value="F:ATP binding"/>
    <property type="evidence" value="ECO:0007669"/>
    <property type="project" value="UniProtKB-UniRule"/>
</dbReference>
<dbReference type="SMART" id="SM00220">
    <property type="entry name" value="S_TKc"/>
    <property type="match status" value="1"/>
</dbReference>
<feature type="domain" description="Protein kinase" evidence="10">
    <location>
        <begin position="12"/>
        <end position="275"/>
    </location>
</feature>
<evidence type="ECO:0000256" key="6">
    <source>
        <dbReference type="ARBA" id="ARBA00022840"/>
    </source>
</evidence>
<evidence type="ECO:0000256" key="2">
    <source>
        <dbReference type="ARBA" id="ARBA00022527"/>
    </source>
</evidence>
<dbReference type="PRINTS" id="PR01217">
    <property type="entry name" value="PRICHEXTENSN"/>
</dbReference>
<dbReference type="PROSITE" id="PS00107">
    <property type="entry name" value="PROTEIN_KINASE_ATP"/>
    <property type="match status" value="1"/>
</dbReference>
<proteinExistence type="predicted"/>
<dbReference type="InterPro" id="IPR000719">
    <property type="entry name" value="Prot_kinase_dom"/>
</dbReference>
<dbReference type="PROSITE" id="PS00108">
    <property type="entry name" value="PROTEIN_KINASE_ST"/>
    <property type="match status" value="1"/>
</dbReference>
<keyword evidence="9" id="KW-1133">Transmembrane helix</keyword>
<evidence type="ECO:0000256" key="1">
    <source>
        <dbReference type="ARBA" id="ARBA00012513"/>
    </source>
</evidence>
<keyword evidence="12" id="KW-1185">Reference proteome</keyword>
<dbReference type="Pfam" id="PF00069">
    <property type="entry name" value="Pkinase"/>
    <property type="match status" value="1"/>
</dbReference>
<dbReference type="Gene3D" id="3.30.200.20">
    <property type="entry name" value="Phosphorylase Kinase, domain 1"/>
    <property type="match status" value="1"/>
</dbReference>
<dbReference type="InterPro" id="IPR011009">
    <property type="entry name" value="Kinase-like_dom_sf"/>
</dbReference>